<dbReference type="AlphaFoldDB" id="A0AA88WCT1"/>
<evidence type="ECO:0000256" key="7">
    <source>
        <dbReference type="RuleBase" id="RU366048"/>
    </source>
</evidence>
<proteinExistence type="inferred from homology"/>
<comment type="caution">
    <text evidence="9">The sequence shown here is derived from an EMBL/GenBank/DDBJ whole genome shotgun (WGS) entry which is preliminary data.</text>
</comment>
<comment type="similarity">
    <text evidence="2 7">Belongs to the prohibitin family.</text>
</comment>
<dbReference type="GO" id="GO:0007005">
    <property type="term" value="P:mitochondrion organization"/>
    <property type="evidence" value="ECO:0007669"/>
    <property type="project" value="TreeGrafter"/>
</dbReference>
<sequence length="296" mass="33771">IGVSQSHKGIFLNSGVTLLDIAFPGTVASQFLASFRSFHWGAVRYLLRYLKGTPARDLLCYNHGHTQVEVYFDADRGGFPSDRVYPEGTHLMIPWFERPVIYDIRARPHLVESTSGSRDLQMLPTIYRTLGENYNERVLPSIIHETLKSVVAQYNASQLITQREVVSREIRKILTERATQFNVALDDVYITQSYLWPGLQLKLNRWLHRKLRGPSLWWKKLSKTSEVLSIIRAQGEAKSAQLIGHAIANNPAFITLRKIEAAREIAHKMSNSAKKVYLNSNDLLLNLQQMNLSAQK</sequence>
<comment type="subunit">
    <text evidence="3">Component of a prohibitin multimeric complex in mitochondrial membranes.</text>
</comment>
<evidence type="ECO:0000256" key="3">
    <source>
        <dbReference type="ARBA" id="ARBA00011786"/>
    </source>
</evidence>
<dbReference type="EMBL" id="JAVXUP010000552">
    <property type="protein sequence ID" value="KAK3025391.1"/>
    <property type="molecule type" value="Genomic_DNA"/>
</dbReference>
<comment type="subcellular location">
    <subcellularLocation>
        <location evidence="1">Mitochondrion inner membrane</location>
        <topology evidence="1">Single-pass type II membrane protein</topology>
    </subcellularLocation>
</comment>
<dbReference type="CDD" id="cd03401">
    <property type="entry name" value="SPFH_prohibitin"/>
    <property type="match status" value="1"/>
</dbReference>
<feature type="domain" description="Band 7" evidence="8">
    <location>
        <begin position="58"/>
        <end position="211"/>
    </location>
</feature>
<dbReference type="InterPro" id="IPR001107">
    <property type="entry name" value="Band_7"/>
</dbReference>
<reference evidence="9" key="1">
    <citation type="submission" date="2022-12" db="EMBL/GenBank/DDBJ databases">
        <title>Draft genome assemblies for two species of Escallonia (Escalloniales).</title>
        <authorList>
            <person name="Chanderbali A."/>
            <person name="Dervinis C."/>
            <person name="Anghel I."/>
            <person name="Soltis D."/>
            <person name="Soltis P."/>
            <person name="Zapata F."/>
        </authorList>
    </citation>
    <scope>NUCLEOTIDE SEQUENCE</scope>
    <source>
        <strain evidence="9">UCBG64.0493</strain>
        <tissue evidence="9">Leaf</tissue>
    </source>
</reference>
<dbReference type="InterPro" id="IPR036013">
    <property type="entry name" value="Band_7/SPFH_dom_sf"/>
</dbReference>
<evidence type="ECO:0000256" key="6">
    <source>
        <dbReference type="ARBA" id="ARBA00023136"/>
    </source>
</evidence>
<gene>
    <name evidence="9" type="ORF">RJ639_044646</name>
</gene>
<name>A0AA88WCT1_9ASTE</name>
<dbReference type="InterPro" id="IPR000163">
    <property type="entry name" value="Prohibitin"/>
</dbReference>
<dbReference type="Pfam" id="PF01145">
    <property type="entry name" value="Band_7"/>
    <property type="match status" value="1"/>
</dbReference>
<dbReference type="SMART" id="SM00244">
    <property type="entry name" value="PHB"/>
    <property type="match status" value="1"/>
</dbReference>
<dbReference type="PANTHER" id="PTHR23222:SF1">
    <property type="entry name" value="PROHIBITIN-2"/>
    <property type="match status" value="1"/>
</dbReference>
<evidence type="ECO:0000313" key="10">
    <source>
        <dbReference type="Proteomes" id="UP001188597"/>
    </source>
</evidence>
<dbReference type="GO" id="GO:0005743">
    <property type="term" value="C:mitochondrial inner membrane"/>
    <property type="evidence" value="ECO:0007669"/>
    <property type="project" value="UniProtKB-SubCell"/>
</dbReference>
<evidence type="ECO:0000256" key="4">
    <source>
        <dbReference type="ARBA" id="ARBA00022792"/>
    </source>
</evidence>
<evidence type="ECO:0000256" key="1">
    <source>
        <dbReference type="ARBA" id="ARBA00004140"/>
    </source>
</evidence>
<organism evidence="9 10">
    <name type="scientific">Escallonia herrerae</name>
    <dbReference type="NCBI Taxonomy" id="1293975"/>
    <lineage>
        <taxon>Eukaryota</taxon>
        <taxon>Viridiplantae</taxon>
        <taxon>Streptophyta</taxon>
        <taxon>Embryophyta</taxon>
        <taxon>Tracheophyta</taxon>
        <taxon>Spermatophyta</taxon>
        <taxon>Magnoliopsida</taxon>
        <taxon>eudicotyledons</taxon>
        <taxon>Gunneridae</taxon>
        <taxon>Pentapetalae</taxon>
        <taxon>asterids</taxon>
        <taxon>campanulids</taxon>
        <taxon>Escalloniales</taxon>
        <taxon>Escalloniaceae</taxon>
        <taxon>Escallonia</taxon>
    </lineage>
</organism>
<keyword evidence="4 7" id="KW-0999">Mitochondrion inner membrane</keyword>
<keyword evidence="5" id="KW-0496">Mitochondrion</keyword>
<evidence type="ECO:0000256" key="2">
    <source>
        <dbReference type="ARBA" id="ARBA00009658"/>
    </source>
</evidence>
<keyword evidence="10" id="KW-1185">Reference proteome</keyword>
<dbReference type="Gene3D" id="3.30.479.30">
    <property type="entry name" value="Band 7 domain"/>
    <property type="match status" value="1"/>
</dbReference>
<dbReference type="SUPFAM" id="SSF117892">
    <property type="entry name" value="Band 7/SPFH domain"/>
    <property type="match status" value="1"/>
</dbReference>
<keyword evidence="6" id="KW-0472">Membrane</keyword>
<evidence type="ECO:0000259" key="8">
    <source>
        <dbReference type="SMART" id="SM00244"/>
    </source>
</evidence>
<evidence type="ECO:0000256" key="5">
    <source>
        <dbReference type="ARBA" id="ARBA00023128"/>
    </source>
</evidence>
<dbReference type="Proteomes" id="UP001188597">
    <property type="component" value="Unassembled WGS sequence"/>
</dbReference>
<protein>
    <recommendedName>
        <fullName evidence="7">Prohibitin</fullName>
    </recommendedName>
</protein>
<evidence type="ECO:0000313" key="9">
    <source>
        <dbReference type="EMBL" id="KAK3025391.1"/>
    </source>
</evidence>
<feature type="non-terminal residue" evidence="9">
    <location>
        <position position="296"/>
    </location>
</feature>
<dbReference type="PANTHER" id="PTHR23222">
    <property type="entry name" value="PROHIBITIN"/>
    <property type="match status" value="1"/>
</dbReference>
<accession>A0AA88WCT1</accession>